<dbReference type="EMBL" id="FNEM01000025">
    <property type="protein sequence ID" value="SDK31546.1"/>
    <property type="molecule type" value="Genomic_DNA"/>
</dbReference>
<evidence type="ECO:0000256" key="3">
    <source>
        <dbReference type="ARBA" id="ARBA00022598"/>
    </source>
</evidence>
<comment type="pathway">
    <text evidence="1 8 9">Sulfur metabolism; glutathione biosynthesis; glutathione from L-cysteine and L-glutamate: step 1/2.</text>
</comment>
<keyword evidence="12" id="KW-1185">Reference proteome</keyword>
<evidence type="ECO:0000313" key="11">
    <source>
        <dbReference type="EMBL" id="SDK31546.1"/>
    </source>
</evidence>
<gene>
    <name evidence="8" type="primary">gshA</name>
    <name evidence="11" type="ORF">SAMN04488540_12541</name>
</gene>
<dbReference type="Proteomes" id="UP000199527">
    <property type="component" value="Unassembled WGS sequence"/>
</dbReference>
<evidence type="ECO:0000313" key="12">
    <source>
        <dbReference type="Proteomes" id="UP000199527"/>
    </source>
</evidence>
<dbReference type="Pfam" id="PF04262">
    <property type="entry name" value="Glu_cys_ligase"/>
    <property type="match status" value="1"/>
</dbReference>
<evidence type="ECO:0000256" key="6">
    <source>
        <dbReference type="ARBA" id="ARBA00022840"/>
    </source>
</evidence>
<evidence type="ECO:0000256" key="1">
    <source>
        <dbReference type="ARBA" id="ARBA00005006"/>
    </source>
</evidence>
<dbReference type="EC" id="6.3.2.2" evidence="8"/>
<dbReference type="GO" id="GO:0006750">
    <property type="term" value="P:glutathione biosynthetic process"/>
    <property type="evidence" value="ECO:0007669"/>
    <property type="project" value="UniProtKB-UniRule"/>
</dbReference>
<dbReference type="GO" id="GO:0046872">
    <property type="term" value="F:metal ion binding"/>
    <property type="evidence" value="ECO:0007669"/>
    <property type="project" value="TreeGrafter"/>
</dbReference>
<evidence type="ECO:0000256" key="9">
    <source>
        <dbReference type="RuleBase" id="RU004391"/>
    </source>
</evidence>
<protein>
    <recommendedName>
        <fullName evidence="8">Glutamate--cysteine ligase</fullName>
        <ecNumber evidence="8">6.3.2.2</ecNumber>
    </recommendedName>
    <alternativeName>
        <fullName evidence="8">Gamma-ECS</fullName>
        <shortName evidence="8">GCS</shortName>
    </alternativeName>
    <alternativeName>
        <fullName evidence="8">Gamma-glutamylcysteine synthetase</fullName>
    </alternativeName>
</protein>
<evidence type="ECO:0000256" key="4">
    <source>
        <dbReference type="ARBA" id="ARBA00022684"/>
    </source>
</evidence>
<dbReference type="PANTHER" id="PTHR38761:SF1">
    <property type="entry name" value="GLUTAMATE--CYSTEINE LIGASE"/>
    <property type="match status" value="1"/>
</dbReference>
<dbReference type="OrthoDB" id="9803907at2"/>
<dbReference type="InterPro" id="IPR014746">
    <property type="entry name" value="Gln_synth/guanido_kin_cat_dom"/>
</dbReference>
<organism evidence="11 12">
    <name type="scientific">Ferrimonas sediminum</name>
    <dbReference type="NCBI Taxonomy" id="718193"/>
    <lineage>
        <taxon>Bacteria</taxon>
        <taxon>Pseudomonadati</taxon>
        <taxon>Pseudomonadota</taxon>
        <taxon>Gammaproteobacteria</taxon>
        <taxon>Alteromonadales</taxon>
        <taxon>Ferrimonadaceae</taxon>
        <taxon>Ferrimonas</taxon>
    </lineage>
</organism>
<accession>A0A1G9AW56</accession>
<dbReference type="RefSeq" id="WP_090368290.1">
    <property type="nucleotide sequence ID" value="NZ_FNEM01000025.1"/>
</dbReference>
<dbReference type="NCBIfam" id="TIGR01434">
    <property type="entry name" value="glu_cys_ligase"/>
    <property type="match status" value="1"/>
</dbReference>
<comment type="catalytic activity">
    <reaction evidence="7 8 9">
        <text>L-cysteine + L-glutamate + ATP = gamma-L-glutamyl-L-cysteine + ADP + phosphate + H(+)</text>
        <dbReference type="Rhea" id="RHEA:13285"/>
        <dbReference type="ChEBI" id="CHEBI:15378"/>
        <dbReference type="ChEBI" id="CHEBI:29985"/>
        <dbReference type="ChEBI" id="CHEBI:30616"/>
        <dbReference type="ChEBI" id="CHEBI:35235"/>
        <dbReference type="ChEBI" id="CHEBI:43474"/>
        <dbReference type="ChEBI" id="CHEBI:58173"/>
        <dbReference type="ChEBI" id="CHEBI:456216"/>
        <dbReference type="EC" id="6.3.2.2"/>
    </reaction>
</comment>
<dbReference type="GO" id="GO:0005829">
    <property type="term" value="C:cytosol"/>
    <property type="evidence" value="ECO:0007669"/>
    <property type="project" value="TreeGrafter"/>
</dbReference>
<dbReference type="GO" id="GO:0004357">
    <property type="term" value="F:glutamate-cysteine ligase activity"/>
    <property type="evidence" value="ECO:0007669"/>
    <property type="project" value="UniProtKB-UniRule"/>
</dbReference>
<dbReference type="Gene3D" id="3.30.590.20">
    <property type="match status" value="1"/>
</dbReference>
<name>A0A1G9AW56_9GAMM</name>
<keyword evidence="3 8" id="KW-0436">Ligase</keyword>
<dbReference type="AlphaFoldDB" id="A0A1G9AW56"/>
<reference evidence="12" key="1">
    <citation type="submission" date="2016-10" db="EMBL/GenBank/DDBJ databases">
        <authorList>
            <person name="Varghese N."/>
            <person name="Submissions S."/>
        </authorList>
    </citation>
    <scope>NUCLEOTIDE SEQUENCE [LARGE SCALE GENOMIC DNA]</scope>
    <source>
        <strain evidence="12">DSM 23317</strain>
    </source>
</reference>
<evidence type="ECO:0000259" key="10">
    <source>
        <dbReference type="Pfam" id="PF04262"/>
    </source>
</evidence>
<keyword evidence="4 8" id="KW-0317">Glutathione biosynthesis</keyword>
<evidence type="ECO:0000256" key="7">
    <source>
        <dbReference type="ARBA" id="ARBA00048819"/>
    </source>
</evidence>
<dbReference type="HAMAP" id="MF_00578">
    <property type="entry name" value="Glu_cys_ligase"/>
    <property type="match status" value="1"/>
</dbReference>
<dbReference type="InterPro" id="IPR006334">
    <property type="entry name" value="Glut_cys_ligase"/>
</dbReference>
<evidence type="ECO:0000256" key="2">
    <source>
        <dbReference type="ARBA" id="ARBA00008772"/>
    </source>
</evidence>
<sequence>MTEFEQNLSRLAQGEGRQALQKLQRGIEREALRILPQGALARDPHPEVLGSALTNKWITTDFSESLLELITGVNDNVDNLLAELGDVHHFVSERIEGQYLWPQSMPCFIDDHEDVPIAQYGDSHVGRMKTLYREGLKRRYGAKMQSIAGVHFNFSLPKALWKGLKGSDSQEVISDGYFHLIRNFRHQAWVLPYLFGASPTLCPSFLEGREVPFEFDTLPSGLLTLPYATSLRMSDLGYTNSEQANLQIRYNSVDQYVADLKRAITLPSAQFAKLGIEQDGQLLQLNANILQIENELYSSIRPKRTTHSGETPSDALARAGVEYIEVRTLDVNPFEPLGIGRDQILLLDLFLLDCALLPSPCWTDACQLQTQRNFESVVTQGRKPGLQLETGCGEQIALAQWLQQSFERWSKIADVIDDLNGDSQYQDALALWRPAIAEPGHTLSGRLMAEHRQLDNPAMALAKAHTVHLLARDYASLSEGRLQDEVSQSLLRQQQLEHKQTGTFEAYLKHYFQS</sequence>
<dbReference type="InterPro" id="IPR007370">
    <property type="entry name" value="Glu_cys_ligase"/>
</dbReference>
<keyword evidence="5 8" id="KW-0547">Nucleotide-binding</keyword>
<comment type="similarity">
    <text evidence="2 8">Belongs to the glutamate--cysteine ligase type 1 family. Type 1 subfamily.</text>
</comment>
<dbReference type="PANTHER" id="PTHR38761">
    <property type="entry name" value="GLUTAMATE--CYSTEINE LIGASE"/>
    <property type="match status" value="1"/>
</dbReference>
<proteinExistence type="inferred from homology"/>
<dbReference type="UniPathway" id="UPA00142">
    <property type="reaction ID" value="UER00209"/>
</dbReference>
<feature type="domain" description="Glutamate--cysteine ligase" evidence="10">
    <location>
        <begin position="9"/>
        <end position="377"/>
    </location>
</feature>
<dbReference type="SUPFAM" id="SSF55931">
    <property type="entry name" value="Glutamine synthetase/guanido kinase"/>
    <property type="match status" value="1"/>
</dbReference>
<keyword evidence="6 8" id="KW-0067">ATP-binding</keyword>
<dbReference type="GO" id="GO:0005524">
    <property type="term" value="F:ATP binding"/>
    <property type="evidence" value="ECO:0007669"/>
    <property type="project" value="UniProtKB-KW"/>
</dbReference>
<evidence type="ECO:0000256" key="5">
    <source>
        <dbReference type="ARBA" id="ARBA00022741"/>
    </source>
</evidence>
<evidence type="ECO:0000256" key="8">
    <source>
        <dbReference type="HAMAP-Rule" id="MF_00578"/>
    </source>
</evidence>